<evidence type="ECO:0000313" key="2">
    <source>
        <dbReference type="Proteomes" id="UP001279410"/>
    </source>
</evidence>
<dbReference type="AlphaFoldDB" id="A0AAD3N5Z9"/>
<accession>A0AAD3N5Z9</accession>
<reference evidence="1" key="1">
    <citation type="submission" date="2022-08" db="EMBL/GenBank/DDBJ databases">
        <title>Genome sequencing of akame (Lates japonicus).</title>
        <authorList>
            <person name="Hashiguchi Y."/>
            <person name="Takahashi H."/>
        </authorList>
    </citation>
    <scope>NUCLEOTIDE SEQUENCE</scope>
    <source>
        <strain evidence="1">Kochi</strain>
    </source>
</reference>
<sequence length="151" mass="16428">MEFLKSLVPAVISGEGPTEHGGALAKETGPRLLRMKRLGLLAMGQTIEEGPVDPMLEVDLGTGSSRPDRSNQTRLKGNIRHIRKISFLHHAAGRRGHSAQAPLGRSGIELQLLLIIVPTTALQRGQDRKCILHPVGSWEEQLPYTVCSQDG</sequence>
<comment type="caution">
    <text evidence="1">The sequence shown here is derived from an EMBL/GenBank/DDBJ whole genome shotgun (WGS) entry which is preliminary data.</text>
</comment>
<name>A0AAD3N5Z9_LATJO</name>
<organism evidence="1 2">
    <name type="scientific">Lates japonicus</name>
    <name type="common">Japanese lates</name>
    <dbReference type="NCBI Taxonomy" id="270547"/>
    <lineage>
        <taxon>Eukaryota</taxon>
        <taxon>Metazoa</taxon>
        <taxon>Chordata</taxon>
        <taxon>Craniata</taxon>
        <taxon>Vertebrata</taxon>
        <taxon>Euteleostomi</taxon>
        <taxon>Actinopterygii</taxon>
        <taxon>Neopterygii</taxon>
        <taxon>Teleostei</taxon>
        <taxon>Neoteleostei</taxon>
        <taxon>Acanthomorphata</taxon>
        <taxon>Carangaria</taxon>
        <taxon>Carangaria incertae sedis</taxon>
        <taxon>Centropomidae</taxon>
        <taxon>Lates</taxon>
    </lineage>
</organism>
<gene>
    <name evidence="1" type="ORF">AKAME5_001697100</name>
</gene>
<proteinExistence type="predicted"/>
<evidence type="ECO:0000313" key="1">
    <source>
        <dbReference type="EMBL" id="GLD65511.1"/>
    </source>
</evidence>
<dbReference type="Proteomes" id="UP001279410">
    <property type="component" value="Unassembled WGS sequence"/>
</dbReference>
<keyword evidence="2" id="KW-1185">Reference proteome</keyword>
<dbReference type="EMBL" id="BRZM01000079">
    <property type="protein sequence ID" value="GLD65511.1"/>
    <property type="molecule type" value="Genomic_DNA"/>
</dbReference>
<protein>
    <submittedName>
        <fullName evidence="1">Protein furry homolog-like protein</fullName>
    </submittedName>
</protein>